<sequence>MDHSPFGVFNPRFYGVSLHLSDPDRLNLQGRYVDASDDLSDWEGRNAEPSLHDVSVLSAIDHEIRHFHDFLVSPFGTVTMTSRLQASVNGFHVLKTLRECPGRFVPVPLVRWIEWDASARQRWLDSTGSVFGIRSSDDIVELPHVPDVARAPFPRDLAYRADASSNQRFLIAAALIAAQAYGTMEVRRKHRSSLGDISASADDIFEATAHLVQVQAAWSGQGEAAANTLLEYVMTSPATLLAPLQALLKVMLASTGRIDVAKATALCTWMLLGPGERSMAEGHPGHRYFQVLVLAAATPVDKAFSEPMPASNLFARLDKLTHSAPWRANIASASEGADGRLALYEEGARSLQGGYFDALFAVVRAWHHDQAFARRMFLDDPGTLANPDHNLHSPGYPRPFIETRMGFMMHKRRDVLDRDDHRVIAIDEEGKHVLAYISSPGRDTTLDIDDALAARVVTHMSDFLFMDEPLDDLYEHWCRRLIEPFVDKKLVSVY</sequence>
<gene>
    <name evidence="1" type="ORF">CBA19CS42_30585</name>
</gene>
<name>A0AA37IMA4_9BURK</name>
<reference evidence="1" key="1">
    <citation type="submission" date="2022-09" db="EMBL/GenBank/DDBJ databases">
        <title>Isolation and characterization of 3-chlorobenzoate degrading bacteria from soils in Shizuoka.</title>
        <authorList>
            <person name="Ifat A."/>
            <person name="Ogawa N."/>
            <person name="Kimbara K."/>
            <person name="Moriuchi R."/>
            <person name="Dohra H."/>
            <person name="Shintani M."/>
        </authorList>
    </citation>
    <scope>NUCLEOTIDE SEQUENCE</scope>
    <source>
        <strain evidence="1">19CS4-2</strain>
    </source>
</reference>
<accession>A0AA37IMA4</accession>
<protein>
    <submittedName>
        <fullName evidence="1">Uncharacterized protein</fullName>
    </submittedName>
</protein>
<evidence type="ECO:0000313" key="2">
    <source>
        <dbReference type="Proteomes" id="UP001055111"/>
    </source>
</evidence>
<comment type="caution">
    <text evidence="1">The sequence shown here is derived from an EMBL/GenBank/DDBJ whole genome shotgun (WGS) entry which is preliminary data.</text>
</comment>
<dbReference type="RefSeq" id="WP_238215997.1">
    <property type="nucleotide sequence ID" value="NZ_BPUS01000018.1"/>
</dbReference>
<dbReference type="EMBL" id="BPUS01000018">
    <property type="protein sequence ID" value="GJH28955.1"/>
    <property type="molecule type" value="Genomic_DNA"/>
</dbReference>
<proteinExistence type="predicted"/>
<dbReference type="Proteomes" id="UP001055111">
    <property type="component" value="Unassembled WGS sequence"/>
</dbReference>
<dbReference type="AlphaFoldDB" id="A0AA37IMA4"/>
<evidence type="ECO:0000313" key="1">
    <source>
        <dbReference type="EMBL" id="GJH28955.1"/>
    </source>
</evidence>
<organism evidence="1 2">
    <name type="scientific">Caballeronia novacaledonica</name>
    <dbReference type="NCBI Taxonomy" id="1544861"/>
    <lineage>
        <taxon>Bacteria</taxon>
        <taxon>Pseudomonadati</taxon>
        <taxon>Pseudomonadota</taxon>
        <taxon>Betaproteobacteria</taxon>
        <taxon>Burkholderiales</taxon>
        <taxon>Burkholderiaceae</taxon>
        <taxon>Caballeronia</taxon>
    </lineage>
</organism>